<protein>
    <submittedName>
        <fullName evidence="10">AzlC family ABC transporter permease</fullName>
    </submittedName>
</protein>
<comment type="similarity">
    <text evidence="2">Belongs to the AzlC family.</text>
</comment>
<dbReference type="EMBL" id="JACSQF010000011">
    <property type="protein sequence ID" value="MBD7981349.1"/>
    <property type="molecule type" value="Genomic_DNA"/>
</dbReference>
<evidence type="ECO:0000256" key="3">
    <source>
        <dbReference type="ARBA" id="ARBA00022448"/>
    </source>
</evidence>
<dbReference type="PANTHER" id="PTHR34979">
    <property type="entry name" value="INNER MEMBRANE PROTEIN YGAZ"/>
    <property type="match status" value="1"/>
</dbReference>
<comment type="caution">
    <text evidence="10">The sequence shown here is derived from an EMBL/GenBank/DDBJ whole genome shotgun (WGS) entry which is preliminary data.</text>
</comment>
<evidence type="ECO:0000256" key="1">
    <source>
        <dbReference type="ARBA" id="ARBA00004651"/>
    </source>
</evidence>
<feature type="region of interest" description="Disordered" evidence="8">
    <location>
        <begin position="259"/>
        <end position="306"/>
    </location>
</feature>
<dbReference type="Proteomes" id="UP000655570">
    <property type="component" value="Unassembled WGS sequence"/>
</dbReference>
<evidence type="ECO:0000256" key="2">
    <source>
        <dbReference type="ARBA" id="ARBA00010735"/>
    </source>
</evidence>
<evidence type="ECO:0000256" key="8">
    <source>
        <dbReference type="SAM" id="MobiDB-lite"/>
    </source>
</evidence>
<name>A0ABR8U0G9_9CELL</name>
<keyword evidence="5 9" id="KW-0812">Transmembrane</keyword>
<evidence type="ECO:0000256" key="7">
    <source>
        <dbReference type="ARBA" id="ARBA00023136"/>
    </source>
</evidence>
<keyword evidence="11" id="KW-1185">Reference proteome</keyword>
<evidence type="ECO:0000256" key="9">
    <source>
        <dbReference type="SAM" id="Phobius"/>
    </source>
</evidence>
<comment type="subcellular location">
    <subcellularLocation>
        <location evidence="1">Cell membrane</location>
        <topology evidence="1">Multi-pass membrane protein</topology>
    </subcellularLocation>
</comment>
<evidence type="ECO:0000256" key="6">
    <source>
        <dbReference type="ARBA" id="ARBA00022989"/>
    </source>
</evidence>
<feature type="transmembrane region" description="Helical" evidence="9">
    <location>
        <begin position="43"/>
        <end position="66"/>
    </location>
</feature>
<feature type="transmembrane region" description="Helical" evidence="9">
    <location>
        <begin position="185"/>
        <end position="203"/>
    </location>
</feature>
<dbReference type="PANTHER" id="PTHR34979:SF1">
    <property type="entry name" value="INNER MEMBRANE PROTEIN YGAZ"/>
    <property type="match status" value="1"/>
</dbReference>
<feature type="transmembrane region" description="Helical" evidence="9">
    <location>
        <begin position="210"/>
        <end position="226"/>
    </location>
</feature>
<dbReference type="Pfam" id="PF03591">
    <property type="entry name" value="AzlC"/>
    <property type="match status" value="1"/>
</dbReference>
<feature type="transmembrane region" description="Helical" evidence="9">
    <location>
        <begin position="157"/>
        <end position="179"/>
    </location>
</feature>
<organism evidence="10 11">
    <name type="scientific">Oerskovia merdavium</name>
    <dbReference type="NCBI Taxonomy" id="2762227"/>
    <lineage>
        <taxon>Bacteria</taxon>
        <taxon>Bacillati</taxon>
        <taxon>Actinomycetota</taxon>
        <taxon>Actinomycetes</taxon>
        <taxon>Micrococcales</taxon>
        <taxon>Cellulomonadaceae</taxon>
        <taxon>Oerskovia</taxon>
    </lineage>
</organism>
<feature type="transmembrane region" description="Helical" evidence="9">
    <location>
        <begin position="86"/>
        <end position="109"/>
    </location>
</feature>
<keyword evidence="4" id="KW-1003">Cell membrane</keyword>
<feature type="compositionally biased region" description="Low complexity" evidence="8">
    <location>
        <begin position="9"/>
        <end position="26"/>
    </location>
</feature>
<evidence type="ECO:0000313" key="11">
    <source>
        <dbReference type="Proteomes" id="UP000655570"/>
    </source>
</evidence>
<reference evidence="10 11" key="1">
    <citation type="submission" date="2020-08" db="EMBL/GenBank/DDBJ databases">
        <title>A Genomic Blueprint of the Chicken Gut Microbiome.</title>
        <authorList>
            <person name="Gilroy R."/>
            <person name="Ravi A."/>
            <person name="Getino M."/>
            <person name="Pursley I."/>
            <person name="Horton D.L."/>
            <person name="Alikhan N.-F."/>
            <person name="Baker D."/>
            <person name="Gharbi K."/>
            <person name="Hall N."/>
            <person name="Watson M."/>
            <person name="Adriaenssens E.M."/>
            <person name="Foster-Nyarko E."/>
            <person name="Jarju S."/>
            <person name="Secka A."/>
            <person name="Antonio M."/>
            <person name="Oren A."/>
            <person name="Chaudhuri R."/>
            <person name="La Ragione R.M."/>
            <person name="Hildebrand F."/>
            <person name="Pallen M.J."/>
        </authorList>
    </citation>
    <scope>NUCLEOTIDE SEQUENCE [LARGE SCALE GENOMIC DNA]</scope>
    <source>
        <strain evidence="10 11">Sa2CUA9</strain>
    </source>
</reference>
<evidence type="ECO:0000313" key="10">
    <source>
        <dbReference type="EMBL" id="MBD7981349.1"/>
    </source>
</evidence>
<feature type="region of interest" description="Disordered" evidence="8">
    <location>
        <begin position="1"/>
        <end position="28"/>
    </location>
</feature>
<keyword evidence="3" id="KW-0813">Transport</keyword>
<dbReference type="RefSeq" id="WP_191803903.1">
    <property type="nucleotide sequence ID" value="NZ_JACSQF010000011.1"/>
</dbReference>
<gene>
    <name evidence="10" type="ORF">H9641_11580</name>
</gene>
<evidence type="ECO:0000256" key="5">
    <source>
        <dbReference type="ARBA" id="ARBA00022692"/>
    </source>
</evidence>
<dbReference type="InterPro" id="IPR011606">
    <property type="entry name" value="Brnchd-chn_aa_trnsp_permease"/>
</dbReference>
<evidence type="ECO:0000256" key="4">
    <source>
        <dbReference type="ARBA" id="ARBA00022475"/>
    </source>
</evidence>
<keyword evidence="6 9" id="KW-1133">Transmembrane helix</keyword>
<proteinExistence type="inferred from homology"/>
<accession>A0ABR8U0G9</accession>
<keyword evidence="7 9" id="KW-0472">Membrane</keyword>
<sequence>MTTTPEPSPDAASSGDGSGRSSWAARPVGDEDRLEVRAAVRQAVSVSVATGLYGVSFGALAVVAGLNLAQTMVLSLLLFSGGSQFALIGVVASGGTSAAAITTAGLLGLRNTLYGAQLSPLLALHGWRRVLAAHLTIDESTAVATAQKSRAAFRAGFWWTGIGIFVVWNLLTLIGALAGDAMGDPKAWGLDAAAGAAFLALVWPRLASRVMQLTAALAVVVAVVLLPFVPPGVPVLAAGAVAIVVGQVARQPRQPVTVTEYVPDGAASAPQDRAGEASPGSPDPGDPDEPGGPGDLPAATDRPEEP</sequence>